<keyword evidence="1" id="KW-1133">Transmembrane helix</keyword>
<gene>
    <name evidence="3" type="ORF">FO442_16690</name>
</gene>
<feature type="domain" description="Fatty acid desaturase" evidence="2">
    <location>
        <begin position="63"/>
        <end position="339"/>
    </location>
</feature>
<dbReference type="GO" id="GO:0016717">
    <property type="term" value="F:oxidoreductase activity, acting on paired donors, with oxidation of a pair of donors resulting in the reduction of molecular oxygen to two molecules of water"/>
    <property type="evidence" value="ECO:0007669"/>
    <property type="project" value="TreeGrafter"/>
</dbReference>
<dbReference type="RefSeq" id="WP_144334360.1">
    <property type="nucleotide sequence ID" value="NZ_VLPL01000010.1"/>
</dbReference>
<dbReference type="PANTHER" id="PTHR19353">
    <property type="entry name" value="FATTY ACID DESATURASE 2"/>
    <property type="match status" value="1"/>
</dbReference>
<dbReference type="OrthoDB" id="104711at2"/>
<name>A0A556MJ49_9FLAO</name>
<sequence length="360" mass="42817">MQYIRLTRSDDFTKKLSQQVDEYLKRNNLKRYGNWRILLKVPLMFSLFLLPYFLMVFGVIENHWLQFFMTIIMGVGMAGIGLSIMHDANHGAFSKYKWLNKIMSFSMEILGGFNLNWRIQHNVLHHSFTNVHDMDEDIDSIGLLRFSPNMPHKKVHRFQVYYAWFFYGLMTLSWMTNKDFMQLSRYSKEGLLQAQNTTFRKALIQLIFSKLLYYVYIIAIPLLVMDVTWWQVLIGFVVMHFICGIILAFVFQVAHVMPETEFMTKDCYTHKNDEISWAKHQMMTTANFENWNPLLTWYVGGLNYQIEHHLFPDISHIHYPKISKIVKKTAKEYGIQYNYHRTFGAAIFNHLRLLKQLGRA</sequence>
<reference evidence="3 4" key="1">
    <citation type="submission" date="2019-07" db="EMBL/GenBank/DDBJ databases">
        <authorList>
            <person name="Huq M.A."/>
        </authorList>
    </citation>
    <scope>NUCLEOTIDE SEQUENCE [LARGE SCALE GENOMIC DNA]</scope>
    <source>
        <strain evidence="3 4">MAH-3</strain>
    </source>
</reference>
<feature type="transmembrane region" description="Helical" evidence="1">
    <location>
        <begin position="66"/>
        <end position="86"/>
    </location>
</feature>
<keyword evidence="1" id="KW-0472">Membrane</keyword>
<accession>A0A556MJ49</accession>
<dbReference type="GO" id="GO:0016020">
    <property type="term" value="C:membrane"/>
    <property type="evidence" value="ECO:0007669"/>
    <property type="project" value="TreeGrafter"/>
</dbReference>
<keyword evidence="4" id="KW-1185">Reference proteome</keyword>
<evidence type="ECO:0000313" key="3">
    <source>
        <dbReference type="EMBL" id="TSJ39944.1"/>
    </source>
</evidence>
<evidence type="ECO:0000256" key="1">
    <source>
        <dbReference type="SAM" id="Phobius"/>
    </source>
</evidence>
<dbReference type="PANTHER" id="PTHR19353:SF19">
    <property type="entry name" value="DELTA(5) FATTY ACID DESATURASE C-RELATED"/>
    <property type="match status" value="1"/>
</dbReference>
<proteinExistence type="predicted"/>
<keyword evidence="1" id="KW-0812">Transmembrane</keyword>
<dbReference type="AlphaFoldDB" id="A0A556MJ49"/>
<dbReference type="CDD" id="cd03506">
    <property type="entry name" value="Delta6-FADS-like"/>
    <property type="match status" value="1"/>
</dbReference>
<dbReference type="EMBL" id="VLPL01000010">
    <property type="protein sequence ID" value="TSJ39944.1"/>
    <property type="molecule type" value="Genomic_DNA"/>
</dbReference>
<evidence type="ECO:0000259" key="2">
    <source>
        <dbReference type="Pfam" id="PF00487"/>
    </source>
</evidence>
<dbReference type="Pfam" id="PF00487">
    <property type="entry name" value="FA_desaturase"/>
    <property type="match status" value="1"/>
</dbReference>
<feature type="transmembrane region" description="Helical" evidence="1">
    <location>
        <begin position="229"/>
        <end position="251"/>
    </location>
</feature>
<feature type="transmembrane region" description="Helical" evidence="1">
    <location>
        <begin position="37"/>
        <end position="60"/>
    </location>
</feature>
<dbReference type="PIRSF" id="PIRSF015921">
    <property type="entry name" value="FA_sphinglp_des"/>
    <property type="match status" value="1"/>
</dbReference>
<comment type="caution">
    <text evidence="3">The sequence shown here is derived from an EMBL/GenBank/DDBJ whole genome shotgun (WGS) entry which is preliminary data.</text>
</comment>
<feature type="transmembrane region" description="Helical" evidence="1">
    <location>
        <begin position="161"/>
        <end position="181"/>
    </location>
</feature>
<protein>
    <submittedName>
        <fullName evidence="3">Acyl-CoA desaturase</fullName>
    </submittedName>
</protein>
<dbReference type="Proteomes" id="UP000316008">
    <property type="component" value="Unassembled WGS sequence"/>
</dbReference>
<evidence type="ECO:0000313" key="4">
    <source>
        <dbReference type="Proteomes" id="UP000316008"/>
    </source>
</evidence>
<feature type="transmembrane region" description="Helical" evidence="1">
    <location>
        <begin position="202"/>
        <end position="223"/>
    </location>
</feature>
<dbReference type="GO" id="GO:0008610">
    <property type="term" value="P:lipid biosynthetic process"/>
    <property type="evidence" value="ECO:0007669"/>
    <property type="project" value="UniProtKB-ARBA"/>
</dbReference>
<dbReference type="InterPro" id="IPR012171">
    <property type="entry name" value="Fatty_acid_desaturase"/>
</dbReference>
<dbReference type="InterPro" id="IPR005804">
    <property type="entry name" value="FA_desaturase_dom"/>
</dbReference>
<organism evidence="3 4">
    <name type="scientific">Fluviicola chungangensis</name>
    <dbReference type="NCBI Taxonomy" id="2597671"/>
    <lineage>
        <taxon>Bacteria</taxon>
        <taxon>Pseudomonadati</taxon>
        <taxon>Bacteroidota</taxon>
        <taxon>Flavobacteriia</taxon>
        <taxon>Flavobacteriales</taxon>
        <taxon>Crocinitomicaceae</taxon>
        <taxon>Fluviicola</taxon>
    </lineage>
</organism>